<feature type="region of interest" description="Disordered" evidence="1">
    <location>
        <begin position="1"/>
        <end position="29"/>
    </location>
</feature>
<gene>
    <name evidence="2" type="ORF">JO379_002699</name>
</gene>
<dbReference type="NCBIfam" id="NF033521">
    <property type="entry name" value="lasso_leader_L3"/>
    <property type="match status" value="1"/>
</dbReference>
<dbReference type="Proteomes" id="UP001519291">
    <property type="component" value="Unassembled WGS sequence"/>
</dbReference>
<reference evidence="2 3" key="1">
    <citation type="submission" date="2021-03" db="EMBL/GenBank/DDBJ databases">
        <title>Sequencing the genomes of 1000 actinobacteria strains.</title>
        <authorList>
            <person name="Klenk H.-P."/>
        </authorList>
    </citation>
    <scope>NUCLEOTIDE SEQUENCE [LARGE SCALE GENOMIC DNA]</scope>
    <source>
        <strain evidence="2 3">DSM 41480</strain>
    </source>
</reference>
<protein>
    <recommendedName>
        <fullName evidence="4">Lasso RiPP family leader peptide-containing protein</fullName>
    </recommendedName>
</protein>
<organism evidence="2 3">
    <name type="scientific">Streptomyces syringium</name>
    <dbReference type="NCBI Taxonomy" id="76729"/>
    <lineage>
        <taxon>Bacteria</taxon>
        <taxon>Bacillati</taxon>
        <taxon>Actinomycetota</taxon>
        <taxon>Actinomycetes</taxon>
        <taxon>Kitasatosporales</taxon>
        <taxon>Streptomycetaceae</taxon>
        <taxon>Streptomyces</taxon>
    </lineage>
</organism>
<sequence>MSPPKCPPKRRRYERPALTPAGSFAKKTGLGISGGPELLLLKRM</sequence>
<keyword evidence="3" id="KW-1185">Reference proteome</keyword>
<dbReference type="Pfam" id="PF19397">
    <property type="entry name" value="DUF5972"/>
    <property type="match status" value="1"/>
</dbReference>
<dbReference type="GeneID" id="91569567"/>
<proteinExistence type="predicted"/>
<evidence type="ECO:0000313" key="2">
    <source>
        <dbReference type="EMBL" id="MBP2403230.1"/>
    </source>
</evidence>
<dbReference type="RefSeq" id="WP_130878181.1">
    <property type="nucleotide sequence ID" value="NZ_JAGIOH010000001.1"/>
</dbReference>
<evidence type="ECO:0000256" key="1">
    <source>
        <dbReference type="SAM" id="MobiDB-lite"/>
    </source>
</evidence>
<dbReference type="EMBL" id="JAGIOH010000001">
    <property type="protein sequence ID" value="MBP2403230.1"/>
    <property type="molecule type" value="Genomic_DNA"/>
</dbReference>
<dbReference type="InterPro" id="IPR046015">
    <property type="entry name" value="DUF5972"/>
</dbReference>
<evidence type="ECO:0008006" key="4">
    <source>
        <dbReference type="Google" id="ProtNLM"/>
    </source>
</evidence>
<evidence type="ECO:0000313" key="3">
    <source>
        <dbReference type="Proteomes" id="UP001519291"/>
    </source>
</evidence>
<accession>A0ABS4Y3K8</accession>
<comment type="caution">
    <text evidence="2">The sequence shown here is derived from an EMBL/GenBank/DDBJ whole genome shotgun (WGS) entry which is preliminary data.</text>
</comment>
<name>A0ABS4Y3K8_9ACTN</name>